<name>A0A834GI51_RHOSS</name>
<reference evidence="1" key="1">
    <citation type="submission" date="2019-11" db="EMBL/GenBank/DDBJ databases">
        <authorList>
            <person name="Liu Y."/>
            <person name="Hou J."/>
            <person name="Li T.-Q."/>
            <person name="Guan C.-H."/>
            <person name="Wu X."/>
            <person name="Wu H.-Z."/>
            <person name="Ling F."/>
            <person name="Zhang R."/>
            <person name="Shi X.-G."/>
            <person name="Ren J.-P."/>
            <person name="Chen E.-F."/>
            <person name="Sun J.-M."/>
        </authorList>
    </citation>
    <scope>NUCLEOTIDE SEQUENCE</scope>
    <source>
        <strain evidence="1">Adult_tree_wgs_1</strain>
        <tissue evidence="1">Leaves</tissue>
    </source>
</reference>
<sequence length="128" mass="14424">MLAQVIQCRRNLLKSESPNLLLDDNNQRVESNGCSALHFCSTDGCVNSTEGLVKLRIDGAWQKYDLLGAFALVAVDDRRVDLSHNRGKGSNVVSCLQQWQKPRPVRKIFDGVRTRDFLALRCLLTDCF</sequence>
<dbReference type="EMBL" id="WJXA01000010">
    <property type="protein sequence ID" value="KAF7130673.1"/>
    <property type="molecule type" value="Genomic_DNA"/>
</dbReference>
<proteinExistence type="predicted"/>
<evidence type="ECO:0000313" key="2">
    <source>
        <dbReference type="Proteomes" id="UP000626092"/>
    </source>
</evidence>
<dbReference type="AlphaFoldDB" id="A0A834GI51"/>
<comment type="caution">
    <text evidence="1">The sequence shown here is derived from an EMBL/GenBank/DDBJ whole genome shotgun (WGS) entry which is preliminary data.</text>
</comment>
<gene>
    <name evidence="1" type="ORF">RHSIM_Rhsim10G0061000</name>
</gene>
<organism evidence="1 2">
    <name type="scientific">Rhododendron simsii</name>
    <name type="common">Sims's rhododendron</name>
    <dbReference type="NCBI Taxonomy" id="118357"/>
    <lineage>
        <taxon>Eukaryota</taxon>
        <taxon>Viridiplantae</taxon>
        <taxon>Streptophyta</taxon>
        <taxon>Embryophyta</taxon>
        <taxon>Tracheophyta</taxon>
        <taxon>Spermatophyta</taxon>
        <taxon>Magnoliopsida</taxon>
        <taxon>eudicotyledons</taxon>
        <taxon>Gunneridae</taxon>
        <taxon>Pentapetalae</taxon>
        <taxon>asterids</taxon>
        <taxon>Ericales</taxon>
        <taxon>Ericaceae</taxon>
        <taxon>Ericoideae</taxon>
        <taxon>Rhodoreae</taxon>
        <taxon>Rhododendron</taxon>
    </lineage>
</organism>
<keyword evidence="2" id="KW-1185">Reference proteome</keyword>
<accession>A0A834GI51</accession>
<evidence type="ECO:0000313" key="1">
    <source>
        <dbReference type="EMBL" id="KAF7130673.1"/>
    </source>
</evidence>
<protein>
    <submittedName>
        <fullName evidence="1">Uncharacterized protein</fullName>
    </submittedName>
</protein>
<dbReference type="Proteomes" id="UP000626092">
    <property type="component" value="Unassembled WGS sequence"/>
</dbReference>